<dbReference type="STRING" id="416450.A0A1V6PUA6"/>
<keyword evidence="3" id="KW-1185">Reference proteome</keyword>
<gene>
    <name evidence="2" type="ORF">PENANT_c037G06849</name>
</gene>
<sequence>MASFLYSTQTAKKAYFPLSDALTEQDVLSFLHHHAVLAHLFWPPPVTEVVGQRHTNPTSTLFSIGSAATKGTATITTAADETVYEEELPLGLRMTVAYRVIDTSARAHGNGDFEFSDRLISLPESRLCLEEERSVAAPWPLSLLVNLKEGPMPKTLNLVGALNELGRNGKDVGLTVASFPAPTADPDDDAYELEKYKAD</sequence>
<name>A0A1V6PUA6_9EURO</name>
<accession>A0A1V6PUA6</accession>
<feature type="region of interest" description="Disordered" evidence="1">
    <location>
        <begin position="178"/>
        <end position="199"/>
    </location>
</feature>
<evidence type="ECO:0000256" key="1">
    <source>
        <dbReference type="SAM" id="MobiDB-lite"/>
    </source>
</evidence>
<protein>
    <submittedName>
        <fullName evidence="2">Uncharacterized protein</fullName>
    </submittedName>
</protein>
<dbReference type="Proteomes" id="UP000191672">
    <property type="component" value="Unassembled WGS sequence"/>
</dbReference>
<dbReference type="EMBL" id="MDYN01000037">
    <property type="protein sequence ID" value="OQD80297.1"/>
    <property type="molecule type" value="Genomic_DNA"/>
</dbReference>
<comment type="caution">
    <text evidence="2">The sequence shown here is derived from an EMBL/GenBank/DDBJ whole genome shotgun (WGS) entry which is preliminary data.</text>
</comment>
<evidence type="ECO:0000313" key="3">
    <source>
        <dbReference type="Proteomes" id="UP000191672"/>
    </source>
</evidence>
<organism evidence="2 3">
    <name type="scientific">Penicillium antarcticum</name>
    <dbReference type="NCBI Taxonomy" id="416450"/>
    <lineage>
        <taxon>Eukaryota</taxon>
        <taxon>Fungi</taxon>
        <taxon>Dikarya</taxon>
        <taxon>Ascomycota</taxon>
        <taxon>Pezizomycotina</taxon>
        <taxon>Eurotiomycetes</taxon>
        <taxon>Eurotiomycetidae</taxon>
        <taxon>Eurotiales</taxon>
        <taxon>Aspergillaceae</taxon>
        <taxon>Penicillium</taxon>
    </lineage>
</organism>
<reference evidence="3" key="1">
    <citation type="journal article" date="2017" name="Nat. Microbiol.">
        <title>Global analysis of biosynthetic gene clusters reveals vast potential of secondary metabolite production in Penicillium species.</title>
        <authorList>
            <person name="Nielsen J.C."/>
            <person name="Grijseels S."/>
            <person name="Prigent S."/>
            <person name="Ji B."/>
            <person name="Dainat J."/>
            <person name="Nielsen K.F."/>
            <person name="Frisvad J.C."/>
            <person name="Workman M."/>
            <person name="Nielsen J."/>
        </authorList>
    </citation>
    <scope>NUCLEOTIDE SEQUENCE [LARGE SCALE GENOMIC DNA]</scope>
    <source>
        <strain evidence="3">IBT 31811</strain>
    </source>
</reference>
<proteinExistence type="predicted"/>
<dbReference type="AlphaFoldDB" id="A0A1V6PUA6"/>
<evidence type="ECO:0000313" key="2">
    <source>
        <dbReference type="EMBL" id="OQD80297.1"/>
    </source>
</evidence>